<evidence type="ECO:0000256" key="4">
    <source>
        <dbReference type="ARBA" id="ARBA00023163"/>
    </source>
</evidence>
<dbReference type="InterPro" id="IPR007219">
    <property type="entry name" value="XnlR_reg_dom"/>
</dbReference>
<evidence type="ECO:0000256" key="1">
    <source>
        <dbReference type="ARBA" id="ARBA00022723"/>
    </source>
</evidence>
<dbReference type="PANTHER" id="PTHR47660:SF2">
    <property type="entry name" value="TRANSCRIPTION FACTOR WITH C2H2 AND ZN(2)-CYS(6) DNA BINDING DOMAIN (EUROFUNG)"/>
    <property type="match status" value="1"/>
</dbReference>
<sequence length="670" mass="75678">MNGVAVPGTWTPRGVTNFGLDTDLEFNEADFSFLETYNQSAPFEPFDCRSASDRGLLPDACEARAVPSYRGVALGAEAFRKSVWRFTPVSKDCATSEQENISLPLRDAYDSPESHIGADRRATAERLSQASRDAILAMVLQASKPESRRRLTMSFPSTELLDTLLQYYLTCPFSTASSWLHFPSFDPNKVECPELLTGMIATGAALAPDSALNKLGFALQEVLRTTLSVVFEEDNTRVRNLQLWQTFLLVLQVGLWSGNSRKIEIAESFLQPLVTMVRRSGSFRRSSYAPIVVQPDDDEKILAQRWKDWVRQESYKRFVYHLFQHDTQVSMCLMFFSPLISYAEMHLPLPESRELWLAESAEAWKYALMRVTRHIYSDRHISLVEGIKQIDCFSILGPVIDRHESRKALLYGLWRLVWEYRQFSSLIKVNTNHYGLIMSSRFQELHQSLQNFRICCDEPLAPTVDSKWITLTLELVFMHLHMSMEDVQVFAGLEGEADAKRIYPSLCSWFNTSAARQAIWHAGQVVRVAKLQASRHLRGFYSVALYHSTLAFWAYGVILQSRDRVEPLSTEPDSQPTHSDPVVWLDGPENVDVKRFVSLNRGSPALQDPQAHGGVALISIPPAVMDIVIKTLQDNHDHDGTSSNGSRPPLIENLVQLLRGLQSGSRAAAS</sequence>
<organism evidence="7">
    <name type="scientific">Eremomyces bilateralis CBS 781.70</name>
    <dbReference type="NCBI Taxonomy" id="1392243"/>
    <lineage>
        <taxon>Eukaryota</taxon>
        <taxon>Fungi</taxon>
        <taxon>Dikarya</taxon>
        <taxon>Ascomycota</taxon>
        <taxon>Pezizomycotina</taxon>
        <taxon>Dothideomycetes</taxon>
        <taxon>Dothideomycetes incertae sedis</taxon>
        <taxon>Eremomycetales</taxon>
        <taxon>Eremomycetaceae</taxon>
        <taxon>Eremomyces</taxon>
    </lineage>
</organism>
<dbReference type="Proteomes" id="UP000504638">
    <property type="component" value="Unplaced"/>
</dbReference>
<dbReference type="RefSeq" id="XP_033538044.1">
    <property type="nucleotide sequence ID" value="XM_033675992.1"/>
</dbReference>
<keyword evidence="1" id="KW-0479">Metal-binding</keyword>
<dbReference type="GO" id="GO:0006351">
    <property type="term" value="P:DNA-templated transcription"/>
    <property type="evidence" value="ECO:0007669"/>
    <property type="project" value="InterPro"/>
</dbReference>
<evidence type="ECO:0000259" key="6">
    <source>
        <dbReference type="Pfam" id="PF04082"/>
    </source>
</evidence>
<dbReference type="GeneID" id="54416562"/>
<proteinExistence type="predicted"/>
<evidence type="ECO:0000256" key="3">
    <source>
        <dbReference type="ARBA" id="ARBA00023015"/>
    </source>
</evidence>
<keyword evidence="4" id="KW-0804">Transcription</keyword>
<name>A0A6G1GED5_9PEZI</name>
<protein>
    <recommendedName>
        <fullName evidence="6">Xylanolytic transcriptional activator regulatory domain-containing protein</fullName>
    </recommendedName>
</protein>
<reference evidence="7 9" key="1">
    <citation type="submission" date="2020-01" db="EMBL/GenBank/DDBJ databases">
        <authorList>
            <consortium name="DOE Joint Genome Institute"/>
            <person name="Haridas S."/>
            <person name="Albert R."/>
            <person name="Binder M."/>
            <person name="Bloem J."/>
            <person name="Labutti K."/>
            <person name="Salamov A."/>
            <person name="Andreopoulos B."/>
            <person name="Baker S.E."/>
            <person name="Barry K."/>
            <person name="Bills G."/>
            <person name="Bluhm B.H."/>
            <person name="Cannon C."/>
            <person name="Castanera R."/>
            <person name="Culley D.E."/>
            <person name="Daum C."/>
            <person name="Ezra D."/>
            <person name="Gonzalez J.B."/>
            <person name="Henrissat B."/>
            <person name="Kuo A."/>
            <person name="Liang C."/>
            <person name="Lipzen A."/>
            <person name="Lutzoni F."/>
            <person name="Magnuson J."/>
            <person name="Mondo S."/>
            <person name="Nolan M."/>
            <person name="Ohm R."/>
            <person name="Pangilinan J."/>
            <person name="Park H.-J."/>
            <person name="Ramirez L."/>
            <person name="Alfaro M."/>
            <person name="Sun H."/>
            <person name="Tritt A."/>
            <person name="Yoshinaga Y."/>
            <person name="Zwiers L.-H."/>
            <person name="Turgeon B.G."/>
            <person name="Goodwin S.B."/>
            <person name="Spatafora J.W."/>
            <person name="Crous P.W."/>
            <person name="Grigoriev I.V."/>
        </authorList>
    </citation>
    <scope>NUCLEOTIDE SEQUENCE</scope>
    <source>
        <strain evidence="7 9">CBS 781.70</strain>
    </source>
</reference>
<keyword evidence="5" id="KW-0539">Nucleus</keyword>
<dbReference type="GO" id="GO:0003677">
    <property type="term" value="F:DNA binding"/>
    <property type="evidence" value="ECO:0007669"/>
    <property type="project" value="InterPro"/>
</dbReference>
<dbReference type="PANTHER" id="PTHR47660">
    <property type="entry name" value="TRANSCRIPTION FACTOR WITH C2H2 AND ZN(2)-CYS(6) DNA BINDING DOMAIN (EUROFUNG)-RELATED-RELATED"/>
    <property type="match status" value="1"/>
</dbReference>
<dbReference type="GO" id="GO:0008270">
    <property type="term" value="F:zinc ion binding"/>
    <property type="evidence" value="ECO:0007669"/>
    <property type="project" value="InterPro"/>
</dbReference>
<dbReference type="Pfam" id="PF04082">
    <property type="entry name" value="Fungal_trans"/>
    <property type="match status" value="1"/>
</dbReference>
<feature type="domain" description="Xylanolytic transcriptional activator regulatory" evidence="6">
    <location>
        <begin position="180"/>
        <end position="368"/>
    </location>
</feature>
<gene>
    <name evidence="7 9" type="ORF">P152DRAFT_389602</name>
</gene>
<dbReference type="OrthoDB" id="40579at2759"/>
<reference evidence="9" key="2">
    <citation type="submission" date="2020-04" db="EMBL/GenBank/DDBJ databases">
        <authorList>
            <consortium name="NCBI Genome Project"/>
        </authorList>
    </citation>
    <scope>NUCLEOTIDE SEQUENCE</scope>
    <source>
        <strain evidence="9">CBS 781.70</strain>
    </source>
</reference>
<evidence type="ECO:0000256" key="5">
    <source>
        <dbReference type="ARBA" id="ARBA00023242"/>
    </source>
</evidence>
<evidence type="ECO:0000313" key="7">
    <source>
        <dbReference type="EMBL" id="KAF1816413.1"/>
    </source>
</evidence>
<keyword evidence="8" id="KW-1185">Reference proteome</keyword>
<dbReference type="AlphaFoldDB" id="A0A6G1GED5"/>
<accession>A0A6G1GED5</accession>
<keyword evidence="2" id="KW-0862">Zinc</keyword>
<keyword evidence="3" id="KW-0805">Transcription regulation</keyword>
<dbReference type="EMBL" id="ML975150">
    <property type="protein sequence ID" value="KAF1816413.1"/>
    <property type="molecule type" value="Genomic_DNA"/>
</dbReference>
<evidence type="ECO:0000256" key="2">
    <source>
        <dbReference type="ARBA" id="ARBA00022833"/>
    </source>
</evidence>
<reference evidence="9" key="3">
    <citation type="submission" date="2025-04" db="UniProtKB">
        <authorList>
            <consortium name="RefSeq"/>
        </authorList>
    </citation>
    <scope>IDENTIFICATION</scope>
    <source>
        <strain evidence="9">CBS 781.70</strain>
    </source>
</reference>
<evidence type="ECO:0000313" key="8">
    <source>
        <dbReference type="Proteomes" id="UP000504638"/>
    </source>
</evidence>
<evidence type="ECO:0000313" key="9">
    <source>
        <dbReference type="RefSeq" id="XP_033538044.1"/>
    </source>
</evidence>